<gene>
    <name evidence="2" type="ORF">EOS_26540</name>
</gene>
<reference evidence="2 3" key="1">
    <citation type="journal article" date="2015" name="Genome Announc.">
        <title>Draft Genome Sequence of Burkholderia sp. Strain PML1(12), an Ectomycorrhizosphere-Inhabiting Bacterium with Effective Mineral-Weathering Ability.</title>
        <authorList>
            <person name="Uroz S."/>
            <person name="Oger P."/>
        </authorList>
    </citation>
    <scope>NUCLEOTIDE SEQUENCE [LARGE SCALE GENOMIC DNA]</scope>
    <source>
        <strain evidence="3">PML1(12)</strain>
    </source>
</reference>
<keyword evidence="3" id="KW-1185">Reference proteome</keyword>
<name>A0A0J1CRH7_9BURK</name>
<dbReference type="CDD" id="cd04301">
    <property type="entry name" value="NAT_SF"/>
    <property type="match status" value="1"/>
</dbReference>
<dbReference type="InterPro" id="IPR000182">
    <property type="entry name" value="GNAT_dom"/>
</dbReference>
<dbReference type="AlphaFoldDB" id="A0A0J1CRH7"/>
<proteinExistence type="predicted"/>
<protein>
    <recommendedName>
        <fullName evidence="1">N-acetyltransferase domain-containing protein</fullName>
    </recommendedName>
</protein>
<evidence type="ECO:0000313" key="2">
    <source>
        <dbReference type="EMBL" id="KLU23222.1"/>
    </source>
</evidence>
<evidence type="ECO:0000259" key="1">
    <source>
        <dbReference type="PROSITE" id="PS51186"/>
    </source>
</evidence>
<dbReference type="Proteomes" id="UP000035963">
    <property type="component" value="Unassembled WGS sequence"/>
</dbReference>
<dbReference type="EMBL" id="AEJF01000158">
    <property type="protein sequence ID" value="KLU23222.1"/>
    <property type="molecule type" value="Genomic_DNA"/>
</dbReference>
<dbReference type="GO" id="GO:0016747">
    <property type="term" value="F:acyltransferase activity, transferring groups other than amino-acyl groups"/>
    <property type="evidence" value="ECO:0007669"/>
    <property type="project" value="InterPro"/>
</dbReference>
<dbReference type="SUPFAM" id="SSF55729">
    <property type="entry name" value="Acyl-CoA N-acyltransferases (Nat)"/>
    <property type="match status" value="1"/>
</dbReference>
<feature type="domain" description="N-acetyltransferase" evidence="1">
    <location>
        <begin position="5"/>
        <end position="148"/>
    </location>
</feature>
<sequence length="148" mass="16074">MRYPATIRRAIGGDANSLTALMRSSTAYVGHYAQILASYEVTPAQIAKDEVFVVEHEIGILGFYSLVTAPVAELDLLFVSDAAQGKSVGKFLFQHMCAHAQVIGATKVLIVSHPPSVGFYQRMGARITGTKPSSASVPWDRPVLHMWL</sequence>
<dbReference type="PROSITE" id="PS51186">
    <property type="entry name" value="GNAT"/>
    <property type="match status" value="1"/>
</dbReference>
<dbReference type="OrthoDB" id="9789605at2"/>
<dbReference type="PATRIC" id="fig|908627.4.peg.5923"/>
<dbReference type="InterPro" id="IPR016181">
    <property type="entry name" value="Acyl_CoA_acyltransferase"/>
</dbReference>
<evidence type="ECO:0000313" key="3">
    <source>
        <dbReference type="Proteomes" id="UP000035963"/>
    </source>
</evidence>
<accession>A0A0J1CRH7</accession>
<dbReference type="Pfam" id="PF13508">
    <property type="entry name" value="Acetyltransf_7"/>
    <property type="match status" value="1"/>
</dbReference>
<dbReference type="Gene3D" id="3.40.630.30">
    <property type="match status" value="1"/>
</dbReference>
<organism evidence="2 3">
    <name type="scientific">Caballeronia mineralivorans PML1(12)</name>
    <dbReference type="NCBI Taxonomy" id="908627"/>
    <lineage>
        <taxon>Bacteria</taxon>
        <taxon>Pseudomonadati</taxon>
        <taxon>Pseudomonadota</taxon>
        <taxon>Betaproteobacteria</taxon>
        <taxon>Burkholderiales</taxon>
        <taxon>Burkholderiaceae</taxon>
        <taxon>Caballeronia</taxon>
    </lineage>
</organism>
<comment type="caution">
    <text evidence="2">The sequence shown here is derived from an EMBL/GenBank/DDBJ whole genome shotgun (WGS) entry which is preliminary data.</text>
</comment>